<accession>A0A8X6NZQ0</accession>
<dbReference type="Proteomes" id="UP000887013">
    <property type="component" value="Unassembled WGS sequence"/>
</dbReference>
<evidence type="ECO:0000313" key="2">
    <source>
        <dbReference type="Proteomes" id="UP000887013"/>
    </source>
</evidence>
<dbReference type="PANTHER" id="PTHR38681:SF1">
    <property type="entry name" value="RETROVIRUS-RELATED POL POLYPROTEIN FROM TRANSPOSON 412-LIKE PROTEIN"/>
    <property type="match status" value="1"/>
</dbReference>
<dbReference type="AlphaFoldDB" id="A0A8X6NZQ0"/>
<sequence>MVFGKTIVQPGKIFEPPSSASTDLAECLLKLRETFRTLKPAPASYHSSISCFVIAALTTCSHIFVSVDGLKSSVTAPYQGPFEVLSRTDKNLTVKSNDRTTTISIDRLKPAFQLKDTNSIKESFLEQKRNSPVVHASRLDSDVLVPTTTRFGRKVRFNPMFL</sequence>
<dbReference type="OrthoDB" id="6515561at2759"/>
<gene>
    <name evidence="1" type="ORF">NPIL_416731</name>
</gene>
<dbReference type="EMBL" id="BMAW01015427">
    <property type="protein sequence ID" value="GFT43720.1"/>
    <property type="molecule type" value="Genomic_DNA"/>
</dbReference>
<name>A0A8X6NZQ0_NEPPI</name>
<proteinExistence type="predicted"/>
<keyword evidence="2" id="KW-1185">Reference proteome</keyword>
<dbReference type="PANTHER" id="PTHR38681">
    <property type="entry name" value="RETROVIRUS-RELATED POL POLYPROTEIN FROM TRANSPOSON 412-LIKE PROTEIN-RELATED"/>
    <property type="match status" value="1"/>
</dbReference>
<evidence type="ECO:0000313" key="1">
    <source>
        <dbReference type="EMBL" id="GFT43720.1"/>
    </source>
</evidence>
<protein>
    <submittedName>
        <fullName evidence="1">Gag-Pol polyprotein</fullName>
    </submittedName>
</protein>
<organism evidence="1 2">
    <name type="scientific">Nephila pilipes</name>
    <name type="common">Giant wood spider</name>
    <name type="synonym">Nephila maculata</name>
    <dbReference type="NCBI Taxonomy" id="299642"/>
    <lineage>
        <taxon>Eukaryota</taxon>
        <taxon>Metazoa</taxon>
        <taxon>Ecdysozoa</taxon>
        <taxon>Arthropoda</taxon>
        <taxon>Chelicerata</taxon>
        <taxon>Arachnida</taxon>
        <taxon>Araneae</taxon>
        <taxon>Araneomorphae</taxon>
        <taxon>Entelegynae</taxon>
        <taxon>Araneoidea</taxon>
        <taxon>Nephilidae</taxon>
        <taxon>Nephila</taxon>
    </lineage>
</organism>
<comment type="caution">
    <text evidence="1">The sequence shown here is derived from an EMBL/GenBank/DDBJ whole genome shotgun (WGS) entry which is preliminary data.</text>
</comment>
<reference evidence="1" key="1">
    <citation type="submission" date="2020-08" db="EMBL/GenBank/DDBJ databases">
        <title>Multicomponent nature underlies the extraordinary mechanical properties of spider dragline silk.</title>
        <authorList>
            <person name="Kono N."/>
            <person name="Nakamura H."/>
            <person name="Mori M."/>
            <person name="Yoshida Y."/>
            <person name="Ohtoshi R."/>
            <person name="Malay A.D."/>
            <person name="Moran D.A.P."/>
            <person name="Tomita M."/>
            <person name="Numata K."/>
            <person name="Arakawa K."/>
        </authorList>
    </citation>
    <scope>NUCLEOTIDE SEQUENCE</scope>
</reference>